<dbReference type="EMBL" id="JAANIT010002690">
    <property type="protein sequence ID" value="KAG1535719.1"/>
    <property type="molecule type" value="Genomic_DNA"/>
</dbReference>
<accession>A0A9P6XZ97</accession>
<proteinExistence type="predicted"/>
<organism evidence="2 3">
    <name type="scientific">Rhizopus oryzae</name>
    <name type="common">Mucormycosis agent</name>
    <name type="synonym">Rhizopus arrhizus var. delemar</name>
    <dbReference type="NCBI Taxonomy" id="64495"/>
    <lineage>
        <taxon>Eukaryota</taxon>
        <taxon>Fungi</taxon>
        <taxon>Fungi incertae sedis</taxon>
        <taxon>Mucoromycota</taxon>
        <taxon>Mucoromycotina</taxon>
        <taxon>Mucoromycetes</taxon>
        <taxon>Mucorales</taxon>
        <taxon>Mucorineae</taxon>
        <taxon>Rhizopodaceae</taxon>
        <taxon>Rhizopus</taxon>
    </lineage>
</organism>
<comment type="caution">
    <text evidence="2">The sequence shown here is derived from an EMBL/GenBank/DDBJ whole genome shotgun (WGS) entry which is preliminary data.</text>
</comment>
<feature type="compositionally biased region" description="Polar residues" evidence="1">
    <location>
        <begin position="397"/>
        <end position="406"/>
    </location>
</feature>
<dbReference type="AlphaFoldDB" id="A0A9P6XZ97"/>
<protein>
    <submittedName>
        <fullName evidence="2">Uncharacterized protein</fullName>
    </submittedName>
</protein>
<evidence type="ECO:0000313" key="3">
    <source>
        <dbReference type="Proteomes" id="UP000717996"/>
    </source>
</evidence>
<name>A0A9P6XZ97_RHIOR</name>
<sequence length="406" mass="46340">MPPTRGPYNKVQPPSLSEEQLAELNSLFTKYRKNLTCPACKATTTFHRHGSSTRDPTQPQFMCTSCRKYIKAHSMYQLVQFAATFDDQSSQQPDDMDLPPTTLEEPQSVVQQLQKTVEFLTAELAMAYLAIQNLQNQLQTITPHSSQRPTHSNLTNFPTVTEPSTNSKTQFPDAPWHNPAKVDAIKQSFLRQRKLRRAQREAVAARFFQPPSPSQGFKYLYIPNKSRIPVGTLRTMFRRIGVNNARLLDIHYPTRNTAAILIHNDFETGFTELLKKHGITLNENFDPNNGSILEDPKLKSLSDSERDELAKQHQITRLERAVQHIRTPIKFAVARFFYEKQWISKKFYNSLASDRYPQASNIFTQITAPLEINPNSANLDNSSKIITDDDFDMSDDQGTSNHQPPT</sequence>
<evidence type="ECO:0000256" key="1">
    <source>
        <dbReference type="SAM" id="MobiDB-lite"/>
    </source>
</evidence>
<reference evidence="2" key="1">
    <citation type="journal article" date="2020" name="Microb. Genom.">
        <title>Genetic diversity of clinical and environmental Mucorales isolates obtained from an investigation of mucormycosis cases among solid organ transplant recipients.</title>
        <authorList>
            <person name="Nguyen M.H."/>
            <person name="Kaul D."/>
            <person name="Muto C."/>
            <person name="Cheng S.J."/>
            <person name="Richter R.A."/>
            <person name="Bruno V.M."/>
            <person name="Liu G."/>
            <person name="Beyhan S."/>
            <person name="Sundermann A.J."/>
            <person name="Mounaud S."/>
            <person name="Pasculle A.W."/>
            <person name="Nierman W.C."/>
            <person name="Driscoll E."/>
            <person name="Cumbie R."/>
            <person name="Clancy C.J."/>
            <person name="Dupont C.L."/>
        </authorList>
    </citation>
    <scope>NUCLEOTIDE SEQUENCE</scope>
    <source>
        <strain evidence="2">GL16</strain>
    </source>
</reference>
<gene>
    <name evidence="2" type="ORF">G6F51_011379</name>
</gene>
<dbReference type="Proteomes" id="UP000717996">
    <property type="component" value="Unassembled WGS sequence"/>
</dbReference>
<evidence type="ECO:0000313" key="2">
    <source>
        <dbReference type="EMBL" id="KAG1535719.1"/>
    </source>
</evidence>
<dbReference type="OrthoDB" id="2219942at2759"/>
<feature type="region of interest" description="Disordered" evidence="1">
    <location>
        <begin position="377"/>
        <end position="406"/>
    </location>
</feature>